<comment type="similarity">
    <text evidence="1">Belongs to the cutinase family.</text>
</comment>
<evidence type="ECO:0000256" key="4">
    <source>
        <dbReference type="ARBA" id="ARBA00023157"/>
    </source>
</evidence>
<dbReference type="InterPro" id="IPR000675">
    <property type="entry name" value="Cutinase/axe"/>
</dbReference>
<dbReference type="PANTHER" id="PTHR33630">
    <property type="entry name" value="CUTINASE RV1984C-RELATED-RELATED"/>
    <property type="match status" value="1"/>
</dbReference>
<proteinExistence type="inferred from homology"/>
<keyword evidence="5" id="KW-0732">Signal</keyword>
<dbReference type="EMBL" id="AP022612">
    <property type="protein sequence ID" value="BBZ33684.1"/>
    <property type="molecule type" value="Genomic_DNA"/>
</dbReference>
<evidence type="ECO:0000256" key="5">
    <source>
        <dbReference type="SAM" id="SignalP"/>
    </source>
</evidence>
<evidence type="ECO:0000256" key="3">
    <source>
        <dbReference type="ARBA" id="ARBA00022801"/>
    </source>
</evidence>
<dbReference type="SUPFAM" id="SSF53474">
    <property type="entry name" value="alpha/beta-Hydrolases"/>
    <property type="match status" value="1"/>
</dbReference>
<organism evidence="6 7">
    <name type="scientific">Mycolicibacterium confluentis</name>
    <dbReference type="NCBI Taxonomy" id="28047"/>
    <lineage>
        <taxon>Bacteria</taxon>
        <taxon>Bacillati</taxon>
        <taxon>Actinomycetota</taxon>
        <taxon>Actinomycetes</taxon>
        <taxon>Mycobacteriales</taxon>
        <taxon>Mycobacteriaceae</taxon>
        <taxon>Mycolicibacterium</taxon>
    </lineage>
</organism>
<dbReference type="InterPro" id="IPR029058">
    <property type="entry name" value="AB_hydrolase_fold"/>
</dbReference>
<accession>A0A7I7XX28</accession>
<keyword evidence="4" id="KW-1015">Disulfide bond</keyword>
<evidence type="ECO:0000313" key="6">
    <source>
        <dbReference type="EMBL" id="BBZ33684.1"/>
    </source>
</evidence>
<dbReference type="Gene3D" id="3.40.50.1820">
    <property type="entry name" value="alpha/beta hydrolase"/>
    <property type="match status" value="1"/>
</dbReference>
<reference evidence="6" key="2">
    <citation type="submission" date="2020-02" db="EMBL/GenBank/DDBJ databases">
        <authorList>
            <person name="Matsumoto Y."/>
            <person name="Motooka D."/>
            <person name="Nakamura S."/>
        </authorList>
    </citation>
    <scope>NUCLEOTIDE SEQUENCE</scope>
    <source>
        <strain evidence="6">JCM 13671</strain>
    </source>
</reference>
<protein>
    <submittedName>
        <fullName evidence="6">Cutinase</fullName>
    </submittedName>
</protein>
<feature type="signal peptide" evidence="5">
    <location>
        <begin position="1"/>
        <end position="30"/>
    </location>
</feature>
<dbReference type="GO" id="GO:0052689">
    <property type="term" value="F:carboxylic ester hydrolase activity"/>
    <property type="evidence" value="ECO:0007669"/>
    <property type="project" value="UniProtKB-KW"/>
</dbReference>
<dbReference type="Proteomes" id="UP000466931">
    <property type="component" value="Chromosome"/>
</dbReference>
<keyword evidence="3" id="KW-0378">Hydrolase</keyword>
<feature type="chain" id="PRO_5029487690" evidence="5">
    <location>
        <begin position="31"/>
        <end position="239"/>
    </location>
</feature>
<evidence type="ECO:0000256" key="2">
    <source>
        <dbReference type="ARBA" id="ARBA00022487"/>
    </source>
</evidence>
<gene>
    <name evidence="6" type="primary">cut5</name>
    <name evidence="6" type="ORF">MCNF_22890</name>
</gene>
<sequence length="239" mass="23798">MVAVVGLVPRLLAAMGLLLFPLSVTPTASADPCPDIGVAFARGTAEQPGPGAAGQRFIDSLRAQAFPRTVGMYGVNYPASANFAAGPAFTMNVVDGVRDEANHVRGVVSVCPQTQMVLGGYSQGAAVTALVTSGIVPAGVSPEALPPPLPPDVADNVVAVVLFGKPAGPALPKYGVPALDVGPVYAGRAQELCAPGDTVCSGGFGPGSGTAHVQYAVNGMADQAAAFAVSRLVALPAPV</sequence>
<dbReference type="SMART" id="SM01110">
    <property type="entry name" value="Cutinase"/>
    <property type="match status" value="1"/>
</dbReference>
<name>A0A7I7XX28_9MYCO</name>
<dbReference type="PANTHER" id="PTHR33630:SF9">
    <property type="entry name" value="CUTINASE 4"/>
    <property type="match status" value="1"/>
</dbReference>
<evidence type="ECO:0000313" key="7">
    <source>
        <dbReference type="Proteomes" id="UP000466931"/>
    </source>
</evidence>
<evidence type="ECO:0000256" key="1">
    <source>
        <dbReference type="ARBA" id="ARBA00007534"/>
    </source>
</evidence>
<keyword evidence="2" id="KW-0719">Serine esterase</keyword>
<dbReference type="AlphaFoldDB" id="A0A7I7XX28"/>
<keyword evidence="7" id="KW-1185">Reference proteome</keyword>
<dbReference type="Pfam" id="PF01083">
    <property type="entry name" value="Cutinase"/>
    <property type="match status" value="1"/>
</dbReference>
<reference evidence="6" key="1">
    <citation type="journal article" date="2019" name="Emerg. Microbes Infect.">
        <title>Comprehensive subspecies identification of 175 nontuberculous mycobacteria species based on 7547 genomic profiles.</title>
        <authorList>
            <person name="Matsumoto Y."/>
            <person name="Kinjo T."/>
            <person name="Motooka D."/>
            <person name="Nabeya D."/>
            <person name="Jung N."/>
            <person name="Uechi K."/>
            <person name="Horii T."/>
            <person name="Iida T."/>
            <person name="Fujita J."/>
            <person name="Nakamura S."/>
        </authorList>
    </citation>
    <scope>NUCLEOTIDE SEQUENCE [LARGE SCALE GENOMIC DNA]</scope>
    <source>
        <strain evidence="6">JCM 13671</strain>
    </source>
</reference>